<proteinExistence type="predicted"/>
<accession>A0AAE0KU23</accession>
<dbReference type="Proteomes" id="UP001190700">
    <property type="component" value="Unassembled WGS sequence"/>
</dbReference>
<comment type="caution">
    <text evidence="1">The sequence shown here is derived from an EMBL/GenBank/DDBJ whole genome shotgun (WGS) entry which is preliminary data.</text>
</comment>
<reference evidence="1 2" key="1">
    <citation type="journal article" date="2015" name="Genome Biol. Evol.">
        <title>Comparative Genomics of a Bacterivorous Green Alga Reveals Evolutionary Causalities and Consequences of Phago-Mixotrophic Mode of Nutrition.</title>
        <authorList>
            <person name="Burns J.A."/>
            <person name="Paasch A."/>
            <person name="Narechania A."/>
            <person name="Kim E."/>
        </authorList>
    </citation>
    <scope>NUCLEOTIDE SEQUENCE [LARGE SCALE GENOMIC DNA]</scope>
    <source>
        <strain evidence="1 2">PLY_AMNH</strain>
    </source>
</reference>
<name>A0AAE0KU23_9CHLO</name>
<dbReference type="AlphaFoldDB" id="A0AAE0KU23"/>
<dbReference type="EMBL" id="LGRX02017442">
    <property type="protein sequence ID" value="KAK3260762.1"/>
    <property type="molecule type" value="Genomic_DNA"/>
</dbReference>
<gene>
    <name evidence="1" type="ORF">CYMTET_30299</name>
</gene>
<organism evidence="1 2">
    <name type="scientific">Cymbomonas tetramitiformis</name>
    <dbReference type="NCBI Taxonomy" id="36881"/>
    <lineage>
        <taxon>Eukaryota</taxon>
        <taxon>Viridiplantae</taxon>
        <taxon>Chlorophyta</taxon>
        <taxon>Pyramimonadophyceae</taxon>
        <taxon>Pyramimonadales</taxon>
        <taxon>Pyramimonadaceae</taxon>
        <taxon>Cymbomonas</taxon>
    </lineage>
</organism>
<sequence length="153" mass="17222">MSGRLELPRIKGLGEENDEGRLSRAENSVNQDLRDLLSTFRSLQSDAGETARTVRMTTTDMVRRTMALPPTQYIEVKNPRQNAVAVRPNSLNTVAAYERRKQFVKEHTTPFLRDHFTVSSLGGHRPSLAPYTAALWTTPERRVEAHEMKSGSG</sequence>
<keyword evidence="2" id="KW-1185">Reference proteome</keyword>
<protein>
    <submittedName>
        <fullName evidence="1">Uncharacterized protein</fullName>
    </submittedName>
</protein>
<evidence type="ECO:0000313" key="1">
    <source>
        <dbReference type="EMBL" id="KAK3260762.1"/>
    </source>
</evidence>
<evidence type="ECO:0000313" key="2">
    <source>
        <dbReference type="Proteomes" id="UP001190700"/>
    </source>
</evidence>